<evidence type="ECO:0000313" key="2">
    <source>
        <dbReference type="Proteomes" id="UP000028582"/>
    </source>
</evidence>
<sequence length="36" mass="3999">MGKDLDRLSSHSFRTAGATYMYHSGADALTIHLHTH</sequence>
<reference evidence="1 2" key="1">
    <citation type="submission" date="2013-11" db="EMBL/GenBank/DDBJ databases">
        <title>The Genome Sequence of Phytophthora parasitica P1976.</title>
        <authorList>
            <consortium name="The Broad Institute Genomics Platform"/>
            <person name="Russ C."/>
            <person name="Tyler B."/>
            <person name="Panabieres F."/>
            <person name="Shan W."/>
            <person name="Tripathy S."/>
            <person name="Grunwald N."/>
            <person name="Machado M."/>
            <person name="Johnson C.S."/>
            <person name="Walker B."/>
            <person name="Young S."/>
            <person name="Zeng Q."/>
            <person name="Gargeya S."/>
            <person name="Fitzgerald M."/>
            <person name="Haas B."/>
            <person name="Abouelleil A."/>
            <person name="Allen A.W."/>
            <person name="Alvarado L."/>
            <person name="Arachchi H.M."/>
            <person name="Berlin A.M."/>
            <person name="Chapman S.B."/>
            <person name="Gainer-Dewar J."/>
            <person name="Goldberg J."/>
            <person name="Griggs A."/>
            <person name="Gujja S."/>
            <person name="Hansen M."/>
            <person name="Howarth C."/>
            <person name="Imamovic A."/>
            <person name="Ireland A."/>
            <person name="Larimer J."/>
            <person name="McCowan C."/>
            <person name="Murphy C."/>
            <person name="Pearson M."/>
            <person name="Poon T.W."/>
            <person name="Priest M."/>
            <person name="Roberts A."/>
            <person name="Saif S."/>
            <person name="Shea T."/>
            <person name="Sisk P."/>
            <person name="Sykes S."/>
            <person name="Wortman J."/>
            <person name="Nusbaum C."/>
            <person name="Birren B."/>
        </authorList>
    </citation>
    <scope>NUCLEOTIDE SEQUENCE [LARGE SCALE GENOMIC DNA]</scope>
    <source>
        <strain evidence="1 2">P1976</strain>
    </source>
</reference>
<dbReference type="EMBL" id="ANJA01001942">
    <property type="protein sequence ID" value="ETO73207.1"/>
    <property type="molecule type" value="Genomic_DNA"/>
</dbReference>
<comment type="caution">
    <text evidence="1">The sequence shown here is derived from an EMBL/GenBank/DDBJ whole genome shotgun (WGS) entry which is preliminary data.</text>
</comment>
<protein>
    <recommendedName>
        <fullName evidence="3">Tyr recombinase domain-containing protein</fullName>
    </recommendedName>
</protein>
<dbReference type="Proteomes" id="UP000028582">
    <property type="component" value="Unassembled WGS sequence"/>
</dbReference>
<gene>
    <name evidence="1" type="ORF">F444_10832</name>
</gene>
<proteinExistence type="predicted"/>
<organism evidence="1 2">
    <name type="scientific">Phytophthora nicotianae P1976</name>
    <dbReference type="NCBI Taxonomy" id="1317066"/>
    <lineage>
        <taxon>Eukaryota</taxon>
        <taxon>Sar</taxon>
        <taxon>Stramenopiles</taxon>
        <taxon>Oomycota</taxon>
        <taxon>Peronosporomycetes</taxon>
        <taxon>Peronosporales</taxon>
        <taxon>Peronosporaceae</taxon>
        <taxon>Phytophthora</taxon>
    </lineage>
</organism>
<dbReference type="GO" id="GO:0003677">
    <property type="term" value="F:DNA binding"/>
    <property type="evidence" value="ECO:0007669"/>
    <property type="project" value="InterPro"/>
</dbReference>
<evidence type="ECO:0000313" key="1">
    <source>
        <dbReference type="EMBL" id="ETO73207.1"/>
    </source>
</evidence>
<dbReference type="InterPro" id="IPR011010">
    <property type="entry name" value="DNA_brk_join_enz"/>
</dbReference>
<name>A0A081A2U6_PHYNI</name>
<dbReference type="SUPFAM" id="SSF56349">
    <property type="entry name" value="DNA breaking-rejoining enzymes"/>
    <property type="match status" value="1"/>
</dbReference>
<accession>A0A081A2U6</accession>
<evidence type="ECO:0008006" key="3">
    <source>
        <dbReference type="Google" id="ProtNLM"/>
    </source>
</evidence>
<dbReference type="AlphaFoldDB" id="A0A081A2U6"/>